<dbReference type="PRINTS" id="PR00092">
    <property type="entry name" value="TYROSINASE"/>
</dbReference>
<dbReference type="Pfam" id="PF01549">
    <property type="entry name" value="ShK"/>
    <property type="match status" value="4"/>
</dbReference>
<dbReference type="PROSITE" id="PS00497">
    <property type="entry name" value="TYROSINASE_1"/>
    <property type="match status" value="1"/>
</dbReference>
<dbReference type="PROSITE" id="PS00498">
    <property type="entry name" value="TYROSINASE_2"/>
    <property type="match status" value="1"/>
</dbReference>
<dbReference type="AlphaFoldDB" id="A0AAD5N8G8"/>
<evidence type="ECO:0000313" key="4">
    <source>
        <dbReference type="EMBL" id="KAJ1363121.1"/>
    </source>
</evidence>
<dbReference type="SMART" id="SM00254">
    <property type="entry name" value="ShKT"/>
    <property type="match status" value="4"/>
</dbReference>
<keyword evidence="2" id="KW-1015">Disulfide bond</keyword>
<comment type="caution">
    <text evidence="2">Lacks conserved residue(s) required for the propagation of feature annotation.</text>
</comment>
<dbReference type="GO" id="GO:0016491">
    <property type="term" value="F:oxidoreductase activity"/>
    <property type="evidence" value="ECO:0007669"/>
    <property type="project" value="InterPro"/>
</dbReference>
<evidence type="ECO:0000256" key="1">
    <source>
        <dbReference type="ARBA" id="ARBA00022723"/>
    </source>
</evidence>
<reference evidence="4" key="1">
    <citation type="submission" date="2021-06" db="EMBL/GenBank/DDBJ databases">
        <title>Parelaphostrongylus tenuis whole genome reference sequence.</title>
        <authorList>
            <person name="Garwood T.J."/>
            <person name="Larsen P.A."/>
            <person name="Fountain-Jones N.M."/>
            <person name="Garbe J.R."/>
            <person name="Macchietto M.G."/>
            <person name="Kania S.A."/>
            <person name="Gerhold R.W."/>
            <person name="Richards J.E."/>
            <person name="Wolf T.M."/>
        </authorList>
    </citation>
    <scope>NUCLEOTIDE SEQUENCE</scope>
    <source>
        <strain evidence="4">MNPRO001-30</strain>
        <tissue evidence="4">Meninges</tissue>
    </source>
</reference>
<feature type="domain" description="ShKT" evidence="3">
    <location>
        <begin position="542"/>
        <end position="575"/>
    </location>
</feature>
<feature type="domain" description="ShKT" evidence="3">
    <location>
        <begin position="498"/>
        <end position="532"/>
    </location>
</feature>
<feature type="domain" description="ShKT" evidence="3">
    <location>
        <begin position="419"/>
        <end position="453"/>
    </location>
</feature>
<proteinExistence type="predicted"/>
<feature type="disulfide bond" evidence="2">
    <location>
        <begin position="375"/>
        <end position="409"/>
    </location>
</feature>
<dbReference type="InterPro" id="IPR002227">
    <property type="entry name" value="Tyrosinase_Cu-bd"/>
</dbReference>
<keyword evidence="5" id="KW-1185">Reference proteome</keyword>
<feature type="disulfide bond" evidence="2">
    <location>
        <begin position="498"/>
        <end position="532"/>
    </location>
</feature>
<dbReference type="InterPro" id="IPR003582">
    <property type="entry name" value="ShKT_dom"/>
</dbReference>
<dbReference type="Proteomes" id="UP001196413">
    <property type="component" value="Unassembled WGS sequence"/>
</dbReference>
<feature type="disulfide bond" evidence="2">
    <location>
        <begin position="419"/>
        <end position="453"/>
    </location>
</feature>
<sequence>MNIPTRKKDHIESFRPDRSLLIHEVAEPDDKINEDTQPGYSRTNGEYDRISKLHTQSTVTGGAHSGPAFLPWHREFMKRFEFAIRQVDPTLSLPYWDSTLENALTRPADSVLFSADMGGSTDRQGFVNSGPFHQWRTIEGNANIKREVGAKGSPMKPEEIEYVMQQSDIDQVLAFSAPRKGCPYRTDYNCLEYTHGSVHIFVGGDMFDTSTSANDPLFYMHHSFIDMIWELWRQQRQTRAERETVYPPDNQLCASPQHFAAAKMNPFPPMRNVDGLSNKYTDNLYEYAPRPTCTQSRPDCGSKYLFCDQSHGQPRCSAKIRAGAACDGYFRGENPCYNGACVAGRCTTSSVTTWTTAAPVIINRNNVTVAPQGTCFNENECCATWAQRGECSANVNYMRIWCKASCRLCEPQYRLVDDCSDRHQHCQTWARSGECTSNPLWMAENCRNSCGKCRQTRAQTCRGNGGTSSNNLDNGDTRVRVTTTTQKPSPVCENADQCYNENICCPHWSLLGECPRSWEWMVCNCRVSCGHCVPQNYSYGSCYDYHADCRSWARLGECDRNPWMLENCRSSCQSCYSQWDLREMCRGPVGSTAIRQTPRRIVVGRPFDSWQQSSWERNGEDFDGWHNGGGLMGWGDGGGGRGRWAVRPGSLLPPPQPPLPLVVPPIGWSWM</sequence>
<dbReference type="Gene3D" id="1.10.1280.10">
    <property type="entry name" value="Di-copper center containing domain from catechol oxidase"/>
    <property type="match status" value="1"/>
</dbReference>
<accession>A0AAD5N8G8</accession>
<name>A0AAD5N8G8_PARTN</name>
<dbReference type="Gene3D" id="1.10.10.1940">
    <property type="match status" value="1"/>
</dbReference>
<dbReference type="InterPro" id="IPR050316">
    <property type="entry name" value="Tyrosinase/Hemocyanin"/>
</dbReference>
<dbReference type="InterPro" id="IPR008922">
    <property type="entry name" value="Di-copper_centre_dom_sf"/>
</dbReference>
<dbReference type="PANTHER" id="PTHR11474:SF21">
    <property type="entry name" value="SHKT DOMAIN-CONTAINING PROTEIN"/>
    <property type="match status" value="1"/>
</dbReference>
<evidence type="ECO:0000259" key="3">
    <source>
        <dbReference type="PROSITE" id="PS51670"/>
    </source>
</evidence>
<dbReference type="SUPFAM" id="SSF48056">
    <property type="entry name" value="Di-copper centre-containing domain"/>
    <property type="match status" value="1"/>
</dbReference>
<dbReference type="GO" id="GO:0046872">
    <property type="term" value="F:metal ion binding"/>
    <property type="evidence" value="ECO:0007669"/>
    <property type="project" value="UniProtKB-KW"/>
</dbReference>
<dbReference type="EMBL" id="JAHQIW010004619">
    <property type="protein sequence ID" value="KAJ1363121.1"/>
    <property type="molecule type" value="Genomic_DNA"/>
</dbReference>
<protein>
    <recommendedName>
        <fullName evidence="3">ShKT domain-containing protein</fullName>
    </recommendedName>
</protein>
<evidence type="ECO:0000313" key="5">
    <source>
        <dbReference type="Proteomes" id="UP001196413"/>
    </source>
</evidence>
<dbReference type="PROSITE" id="PS51670">
    <property type="entry name" value="SHKT"/>
    <property type="match status" value="4"/>
</dbReference>
<keyword evidence="1" id="KW-0479">Metal-binding</keyword>
<dbReference type="PANTHER" id="PTHR11474">
    <property type="entry name" value="TYROSINASE FAMILY MEMBER"/>
    <property type="match status" value="1"/>
</dbReference>
<feature type="domain" description="ShKT" evidence="3">
    <location>
        <begin position="375"/>
        <end position="409"/>
    </location>
</feature>
<organism evidence="4 5">
    <name type="scientific">Parelaphostrongylus tenuis</name>
    <name type="common">Meningeal worm</name>
    <dbReference type="NCBI Taxonomy" id="148309"/>
    <lineage>
        <taxon>Eukaryota</taxon>
        <taxon>Metazoa</taxon>
        <taxon>Ecdysozoa</taxon>
        <taxon>Nematoda</taxon>
        <taxon>Chromadorea</taxon>
        <taxon>Rhabditida</taxon>
        <taxon>Rhabditina</taxon>
        <taxon>Rhabditomorpha</taxon>
        <taxon>Strongyloidea</taxon>
        <taxon>Metastrongylidae</taxon>
        <taxon>Parelaphostrongylus</taxon>
    </lineage>
</organism>
<evidence type="ECO:0000256" key="2">
    <source>
        <dbReference type="PROSITE-ProRule" id="PRU01005"/>
    </source>
</evidence>
<dbReference type="Pfam" id="PF00264">
    <property type="entry name" value="Tyrosinase"/>
    <property type="match status" value="1"/>
</dbReference>
<comment type="caution">
    <text evidence="4">The sequence shown here is derived from an EMBL/GenBank/DDBJ whole genome shotgun (WGS) entry which is preliminary data.</text>
</comment>
<gene>
    <name evidence="4" type="ORF">KIN20_022893</name>
</gene>